<evidence type="ECO:0000313" key="2">
    <source>
        <dbReference type="Proteomes" id="UP000031163"/>
    </source>
</evidence>
<dbReference type="Proteomes" id="UP000031163">
    <property type="component" value="Chromosome"/>
</dbReference>
<protein>
    <submittedName>
        <fullName evidence="1">Uncharacterized protein</fullName>
    </submittedName>
</protein>
<name>A0A0A8H0L4_9BACT</name>
<organism evidence="1 2">
    <name type="scientific">Campylobacter insulaenigrae NCTC 12927</name>
    <dbReference type="NCBI Taxonomy" id="1031564"/>
    <lineage>
        <taxon>Bacteria</taxon>
        <taxon>Pseudomonadati</taxon>
        <taxon>Campylobacterota</taxon>
        <taxon>Epsilonproteobacteria</taxon>
        <taxon>Campylobacterales</taxon>
        <taxon>Campylobacteraceae</taxon>
        <taxon>Campylobacter</taxon>
    </lineage>
</organism>
<proteinExistence type="predicted"/>
<dbReference type="HOGENOM" id="CLU_044958_0_0_7"/>
<dbReference type="RefSeq" id="WP_039649675.1">
    <property type="nucleotide sequence ID" value="NZ_CP007770.1"/>
</dbReference>
<sequence length="479" mass="56553">MHGKIMVYVDGTGRGTVINLAKTFFEFNRHAWHDKRSMPTVGMFVEFRSDGKHITDLRPSKFQEFNENDFIKERDFWKTDSDDELEDLRLAKRDAYVQQLYRETNYDEFEKIPLSMTIPQTIQRYFYNETLSINAVKDIKIDEAPYIIDFFVLKRFLCKALDTLLFSDNTINQADFSAMKNIIVHLEMAHKDMQDKQKHINMERLYDEVFLSHQCHYQALLASIDNRKNRKLALERQISTLASEIKSKQSRLEAENGKRYQELEEIIHSKKAKLIEIKNEIDYFSESIIKLEEVKKAFYEKNLSIFANSFNMVREKLFDKINQGLNICATKQDVEIWKKSLKSTSIKNSYFKNATEISFCTLSFAELYLNRLNKHTLNSNDQLLLSYVKKVRKECEKNFLIVTANPEIYTKMKIQIFSMSPYYVVKHAPKKVNYQGLMKSTEFDIVYVDEKTLWAPVADVILEGKYFLKKDSKTKFKIL</sequence>
<dbReference type="AlphaFoldDB" id="A0A0A8H0L4"/>
<dbReference type="STRING" id="1031564.CINS_0568"/>
<dbReference type="KEGG" id="cis:CINS_0568"/>
<dbReference type="EMBL" id="CP007770">
    <property type="protein sequence ID" value="AJC87546.1"/>
    <property type="molecule type" value="Genomic_DNA"/>
</dbReference>
<dbReference type="GeneID" id="74431376"/>
<reference evidence="1 2" key="1">
    <citation type="journal article" date="2014" name="Genome Biol. Evol.">
        <title>Comparative Genomics of the Campylobacter lari Group.</title>
        <authorList>
            <person name="Miller W.G."/>
            <person name="Yee E."/>
            <person name="Chapman M.H."/>
            <person name="Smith T.P."/>
            <person name="Bono J.L."/>
            <person name="Huynh S."/>
            <person name="Parker C.T."/>
            <person name="Vandamme P."/>
            <person name="Luong K."/>
            <person name="Korlach J."/>
        </authorList>
    </citation>
    <scope>NUCLEOTIDE SEQUENCE [LARGE SCALE GENOMIC DNA]</scope>
    <source>
        <strain evidence="1 2">NCTC 12927</strain>
    </source>
</reference>
<gene>
    <name evidence="1" type="ORF">CINS_0568</name>
</gene>
<evidence type="ECO:0000313" key="1">
    <source>
        <dbReference type="EMBL" id="AJC87546.1"/>
    </source>
</evidence>
<accession>A0A0A8H0L4</accession>